<feature type="transmembrane region" description="Helical" evidence="1">
    <location>
        <begin position="97"/>
        <end position="118"/>
    </location>
</feature>
<dbReference type="InterPro" id="IPR012340">
    <property type="entry name" value="NA-bd_OB-fold"/>
</dbReference>
<reference evidence="2" key="1">
    <citation type="submission" date="2019-11" db="EMBL/GenBank/DDBJ databases">
        <title>Genomic insights into an expanded diversity of filamentous marine cyanobacteria reveals the extraordinary biosynthetic potential of Moorea and Okeania.</title>
        <authorList>
            <person name="Ferreira Leao T."/>
            <person name="Wang M."/>
            <person name="Moss N."/>
            <person name="Da Silva R."/>
            <person name="Sanders J."/>
            <person name="Nurk S."/>
            <person name="Gurevich A."/>
            <person name="Humphrey G."/>
            <person name="Reher R."/>
            <person name="Zhu Q."/>
            <person name="Belda-Ferre P."/>
            <person name="Glukhov E."/>
            <person name="Rex R."/>
            <person name="Dorrestein P.C."/>
            <person name="Knight R."/>
            <person name="Pevzner P."/>
            <person name="Gerwick W.H."/>
            <person name="Gerwick L."/>
        </authorList>
    </citation>
    <scope>NUCLEOTIDE SEQUENCE</scope>
    <source>
        <strain evidence="2">SIO1C4</strain>
    </source>
</reference>
<evidence type="ECO:0000256" key="1">
    <source>
        <dbReference type="SAM" id="Phobius"/>
    </source>
</evidence>
<dbReference type="Gene3D" id="2.40.50.140">
    <property type="entry name" value="Nucleic acid-binding proteins"/>
    <property type="match status" value="1"/>
</dbReference>
<gene>
    <name evidence="2" type="ORF">F6J89_32065</name>
</gene>
<feature type="transmembrane region" description="Helical" evidence="1">
    <location>
        <begin position="72"/>
        <end position="90"/>
    </location>
</feature>
<accession>A0A6B3NMH6</accession>
<keyword evidence="1" id="KW-1133">Transmembrane helix</keyword>
<protein>
    <submittedName>
        <fullName evidence="2">NfeD-like protein</fullName>
    </submittedName>
</protein>
<dbReference type="AlphaFoldDB" id="A0A6B3NMH6"/>
<evidence type="ECO:0000313" key="2">
    <source>
        <dbReference type="EMBL" id="NER32115.1"/>
    </source>
</evidence>
<proteinExistence type="predicted"/>
<organism evidence="2">
    <name type="scientific">Symploca sp. SIO1C4</name>
    <dbReference type="NCBI Taxonomy" id="2607765"/>
    <lineage>
        <taxon>Bacteria</taxon>
        <taxon>Bacillati</taxon>
        <taxon>Cyanobacteriota</taxon>
        <taxon>Cyanophyceae</taxon>
        <taxon>Coleofasciculales</taxon>
        <taxon>Coleofasciculaceae</taxon>
        <taxon>Symploca</taxon>
    </lineage>
</organism>
<name>A0A6B3NMH6_9CYAN</name>
<comment type="caution">
    <text evidence="2">The sequence shown here is derived from an EMBL/GenBank/DDBJ whole genome shotgun (WGS) entry which is preliminary data.</text>
</comment>
<sequence>MLTIYRFCLLFGGIFVALSALAGLDGVDFDHHFDADIEITDNSALTQTGEALPSRRRLRRHWLGLPVFSFKFWSFGSCFFGLTGIMLSMLRPTMPQFIVATISVAVGSFLGTAIVRVLRSLQQNQADSLVRPSDVVGLSGIVEIPFDSMTKGKVRVKVRGSIVDFVAFTTNCQSFLQGEKVFIVEMKGNKVWVMPEDSLSNYQGKNH</sequence>
<dbReference type="EMBL" id="JAAHFQ010001074">
    <property type="protein sequence ID" value="NER32115.1"/>
    <property type="molecule type" value="Genomic_DNA"/>
</dbReference>
<keyword evidence="1" id="KW-0472">Membrane</keyword>
<keyword evidence="1" id="KW-0812">Transmembrane</keyword>